<evidence type="ECO:0000259" key="13">
    <source>
        <dbReference type="PROSITE" id="PS50026"/>
    </source>
</evidence>
<evidence type="ECO:0000256" key="7">
    <source>
        <dbReference type="ARBA" id="ARBA00023157"/>
    </source>
</evidence>
<evidence type="ECO:0000256" key="1">
    <source>
        <dbReference type="ARBA" id="ARBA00004251"/>
    </source>
</evidence>
<dbReference type="Pfam" id="PF00008">
    <property type="entry name" value="EGF"/>
    <property type="match status" value="1"/>
</dbReference>
<gene>
    <name evidence="14" type="ORF">CHARACLAT_004517</name>
</gene>
<feature type="domain" description="EGF-like" evidence="13">
    <location>
        <begin position="167"/>
        <end position="204"/>
    </location>
</feature>
<dbReference type="Proteomes" id="UP001352852">
    <property type="component" value="Unassembled WGS sequence"/>
</dbReference>
<dbReference type="CDD" id="cd00110">
    <property type="entry name" value="LamG"/>
    <property type="match status" value="1"/>
</dbReference>
<dbReference type="PANTHER" id="PTHR24027:SF432">
    <property type="entry name" value="EGF-LIKE DOMAIN-CONTAINING PROTEIN"/>
    <property type="match status" value="1"/>
</dbReference>
<comment type="function">
    <text evidence="9">Cadherins are calcium-dependent cell adhesion proteins.</text>
</comment>
<keyword evidence="7 8" id="KW-1015">Disulfide bond</keyword>
<dbReference type="InterPro" id="IPR001791">
    <property type="entry name" value="Laminin_G"/>
</dbReference>
<comment type="caution">
    <text evidence="8">Lacks conserved residue(s) required for the propagation of feature annotation.</text>
</comment>
<keyword evidence="3" id="KW-0677">Repeat</keyword>
<dbReference type="InterPro" id="IPR013320">
    <property type="entry name" value="ConA-like_dom_sf"/>
</dbReference>
<feature type="disulfide bond" evidence="8">
    <location>
        <begin position="194"/>
        <end position="203"/>
    </location>
</feature>
<dbReference type="PANTHER" id="PTHR24027">
    <property type="entry name" value="CADHERIN-23"/>
    <property type="match status" value="1"/>
</dbReference>
<feature type="non-terminal residue" evidence="14">
    <location>
        <position position="1"/>
    </location>
</feature>
<dbReference type="SUPFAM" id="SSF49899">
    <property type="entry name" value="Concanavalin A-like lectins/glucanases"/>
    <property type="match status" value="1"/>
</dbReference>
<dbReference type="Pfam" id="PF01049">
    <property type="entry name" value="CADH_Y-type_LIR"/>
    <property type="match status" value="1"/>
</dbReference>
<dbReference type="Pfam" id="PF02210">
    <property type="entry name" value="Laminin_G_2"/>
    <property type="match status" value="1"/>
</dbReference>
<keyword evidence="8" id="KW-0245">EGF-like domain</keyword>
<evidence type="ECO:0000259" key="12">
    <source>
        <dbReference type="PROSITE" id="PS50025"/>
    </source>
</evidence>
<reference evidence="14 15" key="1">
    <citation type="submission" date="2021-06" db="EMBL/GenBank/DDBJ databases">
        <authorList>
            <person name="Palmer J.M."/>
        </authorList>
    </citation>
    <scope>NUCLEOTIDE SEQUENCE [LARGE SCALE GENOMIC DNA]</scope>
    <source>
        <strain evidence="14 15">CL_MEX2019</strain>
        <tissue evidence="14">Muscle</tissue>
    </source>
</reference>
<dbReference type="EMBL" id="JAHUTJ010024802">
    <property type="protein sequence ID" value="MED6273240.1"/>
    <property type="molecule type" value="Genomic_DNA"/>
</dbReference>
<feature type="compositionally biased region" description="Basic residues" evidence="10">
    <location>
        <begin position="340"/>
        <end position="349"/>
    </location>
</feature>
<dbReference type="InterPro" id="IPR039808">
    <property type="entry name" value="Cadherin"/>
</dbReference>
<dbReference type="SMART" id="SM00181">
    <property type="entry name" value="EGF"/>
    <property type="match status" value="2"/>
</dbReference>
<evidence type="ECO:0000256" key="2">
    <source>
        <dbReference type="ARBA" id="ARBA00022692"/>
    </source>
</evidence>
<evidence type="ECO:0000256" key="4">
    <source>
        <dbReference type="ARBA" id="ARBA00022837"/>
    </source>
</evidence>
<sequence length="509" mass="56053">IIEGHISVRANLGDGAHSLQLPGHRVDIGQWVLVSLGRHDNTFTLRLEQGGGSREVQAQLGSRREILVHPASLMVGNRPNAGDSADFQGCLRDVRFNGHVLPLDGQSRELVTVLERRGVTSGCSSEACRNQPCRSPLRCIDLWRKHQCKCPGPQVTVTDESGHQRCVPSPCGPSSCHNGGICHALSADSYQCRCQEGFRGHRCELGQVKGQRMAPLSPSSILAISMCLLVFIVVLVAVTVWNQKGSRNKFRKRGVYHIPAEHQSWEDIRENILNYNEEGGGEQDQNAYDITELKRPLCSSLSQSSSCTTAPLIKSSPGSQEEVHPSSSSCSSGAPYLSIPHHHHHHHHQNAVSPGYNIDATYVNYSSHTGRDTETSDAGRYVDGPQAIRSHVDFKSYVERIIWEADNDSGAFPADAYHVWCVEGSGSSAGSLSSLGSAVSCRRMAAGDKDMEEEEENEEGYVNDRLSRWGPKFQALSEMYDRPQLGLTYRDAIAYIQRSHSHDLLPQQQ</sequence>
<organism evidence="14 15">
    <name type="scientific">Characodon lateralis</name>
    <dbReference type="NCBI Taxonomy" id="208331"/>
    <lineage>
        <taxon>Eukaryota</taxon>
        <taxon>Metazoa</taxon>
        <taxon>Chordata</taxon>
        <taxon>Craniata</taxon>
        <taxon>Vertebrata</taxon>
        <taxon>Euteleostomi</taxon>
        <taxon>Actinopterygii</taxon>
        <taxon>Neopterygii</taxon>
        <taxon>Teleostei</taxon>
        <taxon>Neoteleostei</taxon>
        <taxon>Acanthomorphata</taxon>
        <taxon>Ovalentaria</taxon>
        <taxon>Atherinomorphae</taxon>
        <taxon>Cyprinodontiformes</taxon>
        <taxon>Goodeidae</taxon>
        <taxon>Characodon</taxon>
    </lineage>
</organism>
<evidence type="ECO:0000256" key="9">
    <source>
        <dbReference type="RuleBase" id="RU004357"/>
    </source>
</evidence>
<dbReference type="CDD" id="cd00054">
    <property type="entry name" value="EGF_CA"/>
    <property type="match status" value="1"/>
</dbReference>
<dbReference type="SUPFAM" id="SSF57196">
    <property type="entry name" value="EGF/Laminin"/>
    <property type="match status" value="1"/>
</dbReference>
<dbReference type="Gene3D" id="2.10.25.10">
    <property type="entry name" value="Laminin"/>
    <property type="match status" value="1"/>
</dbReference>
<comment type="caution">
    <text evidence="14">The sequence shown here is derived from an EMBL/GenBank/DDBJ whole genome shotgun (WGS) entry which is preliminary data.</text>
</comment>
<dbReference type="PROSITE" id="PS00022">
    <property type="entry name" value="EGF_1"/>
    <property type="match status" value="1"/>
</dbReference>
<dbReference type="InterPro" id="IPR027397">
    <property type="entry name" value="Catenin-bd_sf"/>
</dbReference>
<feature type="transmembrane region" description="Helical" evidence="11">
    <location>
        <begin position="221"/>
        <end position="242"/>
    </location>
</feature>
<dbReference type="PROSITE" id="PS50025">
    <property type="entry name" value="LAM_G_DOMAIN"/>
    <property type="match status" value="1"/>
</dbReference>
<evidence type="ECO:0000256" key="5">
    <source>
        <dbReference type="ARBA" id="ARBA00022989"/>
    </source>
</evidence>
<proteinExistence type="predicted"/>
<keyword evidence="4" id="KW-0106">Calcium</keyword>
<evidence type="ECO:0000313" key="15">
    <source>
        <dbReference type="Proteomes" id="UP001352852"/>
    </source>
</evidence>
<protein>
    <submittedName>
        <fullName evidence="14">Uncharacterized protein</fullName>
    </submittedName>
</protein>
<feature type="region of interest" description="Disordered" evidence="10">
    <location>
        <begin position="302"/>
        <end position="354"/>
    </location>
</feature>
<dbReference type="InterPro" id="IPR000233">
    <property type="entry name" value="Cadherin_Y-type_LIR"/>
</dbReference>
<evidence type="ECO:0000313" key="14">
    <source>
        <dbReference type="EMBL" id="MED6273240.1"/>
    </source>
</evidence>
<keyword evidence="6 11" id="KW-0472">Membrane</keyword>
<name>A0ABU7DGP8_9TELE</name>
<keyword evidence="2 11" id="KW-0812">Transmembrane</keyword>
<accession>A0ABU7DGP8</accession>
<comment type="subcellular location">
    <subcellularLocation>
        <location evidence="1">Cell membrane</location>
        <topology evidence="1">Single-pass type I membrane protein</topology>
    </subcellularLocation>
</comment>
<evidence type="ECO:0000256" key="3">
    <source>
        <dbReference type="ARBA" id="ARBA00022737"/>
    </source>
</evidence>
<evidence type="ECO:0000256" key="11">
    <source>
        <dbReference type="SAM" id="Phobius"/>
    </source>
</evidence>
<dbReference type="Gene3D" id="4.10.900.10">
    <property type="entry name" value="TCF3-CBD (Catenin binding domain)"/>
    <property type="match status" value="1"/>
</dbReference>
<dbReference type="InterPro" id="IPR000742">
    <property type="entry name" value="EGF"/>
</dbReference>
<keyword evidence="15" id="KW-1185">Reference proteome</keyword>
<dbReference type="PROSITE" id="PS01186">
    <property type="entry name" value="EGF_2"/>
    <property type="match status" value="1"/>
</dbReference>
<evidence type="ECO:0000256" key="6">
    <source>
        <dbReference type="ARBA" id="ARBA00023136"/>
    </source>
</evidence>
<evidence type="ECO:0000256" key="10">
    <source>
        <dbReference type="SAM" id="MobiDB-lite"/>
    </source>
</evidence>
<dbReference type="PROSITE" id="PS50026">
    <property type="entry name" value="EGF_3"/>
    <property type="match status" value="1"/>
</dbReference>
<dbReference type="Gene3D" id="2.60.120.200">
    <property type="match status" value="1"/>
</dbReference>
<evidence type="ECO:0000256" key="8">
    <source>
        <dbReference type="PROSITE-ProRule" id="PRU00076"/>
    </source>
</evidence>
<feature type="domain" description="Laminin G" evidence="12">
    <location>
        <begin position="1"/>
        <end position="123"/>
    </location>
</feature>
<keyword evidence="5 11" id="KW-1133">Transmembrane helix</keyword>